<dbReference type="EMBL" id="VJZE01000465">
    <property type="protein sequence ID" value="MPY45517.1"/>
    <property type="molecule type" value="Genomic_DNA"/>
</dbReference>
<proteinExistence type="inferred from homology"/>
<dbReference type="Proteomes" id="UP000326979">
    <property type="component" value="Unassembled WGS sequence"/>
</dbReference>
<evidence type="ECO:0000259" key="2">
    <source>
        <dbReference type="Pfam" id="PF00582"/>
    </source>
</evidence>
<dbReference type="PANTHER" id="PTHR46553:SF3">
    <property type="entry name" value="ADENINE NUCLEOTIDE ALPHA HYDROLASES-LIKE SUPERFAMILY PROTEIN"/>
    <property type="match status" value="1"/>
</dbReference>
<keyword evidence="4" id="KW-1185">Reference proteome</keyword>
<evidence type="ECO:0000313" key="3">
    <source>
        <dbReference type="EMBL" id="MPY45517.1"/>
    </source>
</evidence>
<protein>
    <submittedName>
        <fullName evidence="3">Universal stress protein</fullName>
    </submittedName>
</protein>
<dbReference type="InterPro" id="IPR006015">
    <property type="entry name" value="Universal_stress_UspA"/>
</dbReference>
<dbReference type="OrthoDB" id="4867015at2"/>
<dbReference type="PANTHER" id="PTHR46553">
    <property type="entry name" value="ADENINE NUCLEOTIDE ALPHA HYDROLASES-LIKE SUPERFAMILY PROTEIN"/>
    <property type="match status" value="1"/>
</dbReference>
<dbReference type="InterPro" id="IPR006016">
    <property type="entry name" value="UspA"/>
</dbReference>
<accession>A0A5N8WDP1</accession>
<feature type="domain" description="UspA" evidence="2">
    <location>
        <begin position="1"/>
        <end position="138"/>
    </location>
</feature>
<sequence length="301" mass="31757">MSRTVTVGIDGSSESLAAAEWAAREAGLRRRPLRLVNVWEAVPEPMGKAPLLGPDAEHEWRERVPREAADGIRARHPGVEVVVEQVSGRAAAALAEAARDAEPLVLGSRGLGGVGGFLIGSVGLSVIAHTEAPVVLVRAGEQAADEHVRDPAGIPSAAAPYRPVVLGLDTDGPDDTLIGFAFDAAARRDTALRVVHAWNPPAHFTHGGPEHREIEAQLGRWDAAMLAEVLDPWKQKVPTVQVVEESRPGKAAHHLVEASHEASLVVVGRRIRRSPLGAHVGPVTHAVLHHATAPVAVVAHG</sequence>
<dbReference type="RefSeq" id="WP_152790419.1">
    <property type="nucleotide sequence ID" value="NZ_BAABEQ010000169.1"/>
</dbReference>
<dbReference type="InterPro" id="IPR014729">
    <property type="entry name" value="Rossmann-like_a/b/a_fold"/>
</dbReference>
<organism evidence="3 4">
    <name type="scientific">Streptomyces phyllanthi</name>
    <dbReference type="NCBI Taxonomy" id="1803180"/>
    <lineage>
        <taxon>Bacteria</taxon>
        <taxon>Bacillati</taxon>
        <taxon>Actinomycetota</taxon>
        <taxon>Actinomycetes</taxon>
        <taxon>Kitasatosporales</taxon>
        <taxon>Streptomycetaceae</taxon>
        <taxon>Streptomyces</taxon>
    </lineage>
</organism>
<dbReference type="PRINTS" id="PR01438">
    <property type="entry name" value="UNVRSLSTRESS"/>
</dbReference>
<evidence type="ECO:0000256" key="1">
    <source>
        <dbReference type="ARBA" id="ARBA00008791"/>
    </source>
</evidence>
<dbReference type="AlphaFoldDB" id="A0A5N8WDP1"/>
<comment type="caution">
    <text evidence="3">The sequence shown here is derived from an EMBL/GenBank/DDBJ whole genome shotgun (WGS) entry which is preliminary data.</text>
</comment>
<gene>
    <name evidence="3" type="ORF">FNH04_38135</name>
</gene>
<dbReference type="Gene3D" id="3.40.50.620">
    <property type="entry name" value="HUPs"/>
    <property type="match status" value="2"/>
</dbReference>
<feature type="domain" description="UspA" evidence="2">
    <location>
        <begin position="161"/>
        <end position="298"/>
    </location>
</feature>
<reference evidence="3 4" key="1">
    <citation type="submission" date="2019-07" db="EMBL/GenBank/DDBJ databases">
        <title>New species of Amycolatopsis and Streptomyces.</title>
        <authorList>
            <person name="Duangmal K."/>
            <person name="Teo W.F.A."/>
            <person name="Lipun K."/>
        </authorList>
    </citation>
    <scope>NUCLEOTIDE SEQUENCE [LARGE SCALE GENOMIC DNA]</scope>
    <source>
        <strain evidence="3 4">TISTR 2346</strain>
    </source>
</reference>
<evidence type="ECO:0000313" key="4">
    <source>
        <dbReference type="Proteomes" id="UP000326979"/>
    </source>
</evidence>
<comment type="similarity">
    <text evidence="1">Belongs to the universal stress protein A family.</text>
</comment>
<dbReference type="SUPFAM" id="SSF52402">
    <property type="entry name" value="Adenine nucleotide alpha hydrolases-like"/>
    <property type="match status" value="2"/>
</dbReference>
<dbReference type="Pfam" id="PF00582">
    <property type="entry name" value="Usp"/>
    <property type="match status" value="2"/>
</dbReference>
<name>A0A5N8WDP1_9ACTN</name>